<dbReference type="Pfam" id="PF00027">
    <property type="entry name" value="cNMP_binding"/>
    <property type="match status" value="1"/>
</dbReference>
<accession>A0A9D1TK14</accession>
<organism evidence="7 8">
    <name type="scientific">Candidatus Pseudogracilibacillus intestinigallinarum</name>
    <dbReference type="NCBI Taxonomy" id="2838742"/>
    <lineage>
        <taxon>Bacteria</taxon>
        <taxon>Bacillati</taxon>
        <taxon>Bacillota</taxon>
        <taxon>Bacilli</taxon>
        <taxon>Bacillales</taxon>
        <taxon>Bacillaceae</taxon>
        <taxon>Pseudogracilibacillus</taxon>
    </lineage>
</organism>
<dbReference type="InterPro" id="IPR036388">
    <property type="entry name" value="WH-like_DNA-bd_sf"/>
</dbReference>
<dbReference type="GO" id="GO:0005829">
    <property type="term" value="C:cytosol"/>
    <property type="evidence" value="ECO:0007669"/>
    <property type="project" value="TreeGrafter"/>
</dbReference>
<evidence type="ECO:0000259" key="6">
    <source>
        <dbReference type="PROSITE" id="PS51063"/>
    </source>
</evidence>
<dbReference type="InterPro" id="IPR012318">
    <property type="entry name" value="HTH_CRP"/>
</dbReference>
<sequence>MGCNHPNVSQLCVAKVPFFNHLEIDEMVKIAEISKHHTYVKGDIIYQAWDPLEYLYIVHIGRVKIYQLFESGKEQVLRILEPGEFFGELALFTEKTLETYAEALEKTNICMIHRDKMQQLMKEYPTIALKILEQFSQRLDAADKLIGELSVKDVEARIASYLLELMDKQQSTNIILPVTKRDLASYLGTTQETISRRMTKFQKQGIIKQEGHRKVSIYDVDILQAIALEEM</sequence>
<dbReference type="SMART" id="SM00419">
    <property type="entry name" value="HTH_CRP"/>
    <property type="match status" value="1"/>
</dbReference>
<evidence type="ECO:0000256" key="1">
    <source>
        <dbReference type="ARBA" id="ARBA00023015"/>
    </source>
</evidence>
<dbReference type="CDD" id="cd00092">
    <property type="entry name" value="HTH_CRP"/>
    <property type="match status" value="1"/>
</dbReference>
<dbReference type="GO" id="GO:0003700">
    <property type="term" value="F:DNA-binding transcription factor activity"/>
    <property type="evidence" value="ECO:0007669"/>
    <property type="project" value="TreeGrafter"/>
</dbReference>
<name>A0A9D1TK14_9BACI</name>
<evidence type="ECO:0000313" key="7">
    <source>
        <dbReference type="EMBL" id="HIV74770.1"/>
    </source>
</evidence>
<keyword evidence="1" id="KW-0805">Transcription regulation</keyword>
<evidence type="ECO:0000256" key="4">
    <source>
        <dbReference type="ARBA" id="ARBA00023163"/>
    </source>
</evidence>
<gene>
    <name evidence="7" type="ORF">H9895_06815</name>
</gene>
<proteinExistence type="predicted"/>
<dbReference type="InterPro" id="IPR050397">
    <property type="entry name" value="Env_Response_Regulators"/>
</dbReference>
<dbReference type="SUPFAM" id="SSF51206">
    <property type="entry name" value="cAMP-binding domain-like"/>
    <property type="match status" value="1"/>
</dbReference>
<dbReference type="PRINTS" id="PR00034">
    <property type="entry name" value="HTHCRP"/>
</dbReference>
<dbReference type="InterPro" id="IPR014710">
    <property type="entry name" value="RmlC-like_jellyroll"/>
</dbReference>
<evidence type="ECO:0000256" key="2">
    <source>
        <dbReference type="ARBA" id="ARBA00023125"/>
    </source>
</evidence>
<dbReference type="InterPro" id="IPR000595">
    <property type="entry name" value="cNMP-bd_dom"/>
</dbReference>
<dbReference type="InterPro" id="IPR036390">
    <property type="entry name" value="WH_DNA-bd_sf"/>
</dbReference>
<dbReference type="EMBL" id="DXHX01000106">
    <property type="protein sequence ID" value="HIV74770.1"/>
    <property type="molecule type" value="Genomic_DNA"/>
</dbReference>
<dbReference type="Pfam" id="PF13545">
    <property type="entry name" value="HTH_Crp_2"/>
    <property type="match status" value="1"/>
</dbReference>
<comment type="caution">
    <text evidence="7">The sequence shown here is derived from an EMBL/GenBank/DDBJ whole genome shotgun (WGS) entry which is preliminary data.</text>
</comment>
<dbReference type="AlphaFoldDB" id="A0A9D1TK14"/>
<dbReference type="Proteomes" id="UP000823937">
    <property type="component" value="Unassembled WGS sequence"/>
</dbReference>
<evidence type="ECO:0000256" key="3">
    <source>
        <dbReference type="ARBA" id="ARBA00023159"/>
    </source>
</evidence>
<protein>
    <submittedName>
        <fullName evidence="7">Crp/Fnr family transcriptional regulator</fullName>
    </submittedName>
</protein>
<evidence type="ECO:0000313" key="8">
    <source>
        <dbReference type="Proteomes" id="UP000823937"/>
    </source>
</evidence>
<dbReference type="SMART" id="SM00100">
    <property type="entry name" value="cNMP"/>
    <property type="match status" value="1"/>
</dbReference>
<keyword evidence="3" id="KW-0010">Activator</keyword>
<reference evidence="7" key="2">
    <citation type="submission" date="2021-04" db="EMBL/GenBank/DDBJ databases">
        <authorList>
            <person name="Gilroy R."/>
        </authorList>
    </citation>
    <scope>NUCLEOTIDE SEQUENCE</scope>
    <source>
        <strain evidence="7">CHK169-2315</strain>
    </source>
</reference>
<feature type="domain" description="Cyclic nucleotide-binding" evidence="5">
    <location>
        <begin position="18"/>
        <end position="138"/>
    </location>
</feature>
<dbReference type="CDD" id="cd00038">
    <property type="entry name" value="CAP_ED"/>
    <property type="match status" value="1"/>
</dbReference>
<dbReference type="Gene3D" id="2.60.120.10">
    <property type="entry name" value="Jelly Rolls"/>
    <property type="match status" value="1"/>
</dbReference>
<dbReference type="SUPFAM" id="SSF46785">
    <property type="entry name" value="Winged helix' DNA-binding domain"/>
    <property type="match status" value="1"/>
</dbReference>
<reference evidence="7" key="1">
    <citation type="journal article" date="2021" name="PeerJ">
        <title>Extensive microbial diversity within the chicken gut microbiome revealed by metagenomics and culture.</title>
        <authorList>
            <person name="Gilroy R."/>
            <person name="Ravi A."/>
            <person name="Getino M."/>
            <person name="Pursley I."/>
            <person name="Horton D.L."/>
            <person name="Alikhan N.F."/>
            <person name="Baker D."/>
            <person name="Gharbi K."/>
            <person name="Hall N."/>
            <person name="Watson M."/>
            <person name="Adriaenssens E.M."/>
            <person name="Foster-Nyarko E."/>
            <person name="Jarju S."/>
            <person name="Secka A."/>
            <person name="Antonio M."/>
            <person name="Oren A."/>
            <person name="Chaudhuri R.R."/>
            <person name="La Ragione R."/>
            <person name="Hildebrand F."/>
            <person name="Pallen M.J."/>
        </authorList>
    </citation>
    <scope>NUCLEOTIDE SEQUENCE</scope>
    <source>
        <strain evidence="7">CHK169-2315</strain>
    </source>
</reference>
<dbReference type="InterPro" id="IPR018490">
    <property type="entry name" value="cNMP-bd_dom_sf"/>
</dbReference>
<dbReference type="PANTHER" id="PTHR24567">
    <property type="entry name" value="CRP FAMILY TRANSCRIPTIONAL REGULATORY PROTEIN"/>
    <property type="match status" value="1"/>
</dbReference>
<dbReference type="PROSITE" id="PS51063">
    <property type="entry name" value="HTH_CRP_2"/>
    <property type="match status" value="1"/>
</dbReference>
<dbReference type="GO" id="GO:0003677">
    <property type="term" value="F:DNA binding"/>
    <property type="evidence" value="ECO:0007669"/>
    <property type="project" value="UniProtKB-KW"/>
</dbReference>
<keyword evidence="4" id="KW-0804">Transcription</keyword>
<dbReference type="Gene3D" id="1.10.10.10">
    <property type="entry name" value="Winged helix-like DNA-binding domain superfamily/Winged helix DNA-binding domain"/>
    <property type="match status" value="1"/>
</dbReference>
<dbReference type="PROSITE" id="PS50042">
    <property type="entry name" value="CNMP_BINDING_3"/>
    <property type="match status" value="1"/>
</dbReference>
<keyword evidence="2" id="KW-0238">DNA-binding</keyword>
<dbReference type="PANTHER" id="PTHR24567:SF28">
    <property type="entry name" value="LISTERIOLYSIN REGULATORY PROTEIN"/>
    <property type="match status" value="1"/>
</dbReference>
<evidence type="ECO:0000259" key="5">
    <source>
        <dbReference type="PROSITE" id="PS50042"/>
    </source>
</evidence>
<feature type="domain" description="HTH crp-type" evidence="6">
    <location>
        <begin position="152"/>
        <end position="221"/>
    </location>
</feature>